<dbReference type="STRING" id="44251.PDUR_10390"/>
<dbReference type="GO" id="GO:0003847">
    <property type="term" value="F:1-alkyl-2-acetylglycerophosphocholine esterase activity"/>
    <property type="evidence" value="ECO:0007669"/>
    <property type="project" value="TreeGrafter"/>
</dbReference>
<protein>
    <recommendedName>
        <fullName evidence="7">Acetylhydrolase</fullName>
    </recommendedName>
</protein>
<keyword evidence="1" id="KW-0378">Hydrolase</keyword>
<dbReference type="AlphaFoldDB" id="A0A089HME8"/>
<gene>
    <name evidence="5" type="ORF">PDUR_10390</name>
</gene>
<evidence type="ECO:0000256" key="3">
    <source>
        <dbReference type="ARBA" id="ARBA00023098"/>
    </source>
</evidence>
<proteinExistence type="predicted"/>
<keyword evidence="6" id="KW-1185">Reference proteome</keyword>
<dbReference type="PANTHER" id="PTHR10272">
    <property type="entry name" value="PLATELET-ACTIVATING FACTOR ACETYLHYDROLASE"/>
    <property type="match status" value="1"/>
</dbReference>
<evidence type="ECO:0000313" key="5">
    <source>
        <dbReference type="EMBL" id="AIQ12282.1"/>
    </source>
</evidence>
<dbReference type="PANTHER" id="PTHR10272:SF0">
    <property type="entry name" value="PLATELET-ACTIVATING FACTOR ACETYLHYDROLASE"/>
    <property type="match status" value="1"/>
</dbReference>
<keyword evidence="3" id="KW-0443">Lipid metabolism</keyword>
<keyword evidence="4" id="KW-1133">Transmembrane helix</keyword>
<dbReference type="Pfam" id="PF03403">
    <property type="entry name" value="PAF-AH_p_II"/>
    <property type="match status" value="2"/>
</dbReference>
<evidence type="ECO:0000256" key="2">
    <source>
        <dbReference type="ARBA" id="ARBA00022963"/>
    </source>
</evidence>
<dbReference type="InterPro" id="IPR029058">
    <property type="entry name" value="AB_hydrolase_fold"/>
</dbReference>
<reference evidence="5 6" key="1">
    <citation type="submission" date="2014-08" db="EMBL/GenBank/DDBJ databases">
        <title>Comparative genomics of the Paenibacillus odorifer group.</title>
        <authorList>
            <person name="den Bakker H.C."/>
            <person name="Tsai Y.-C."/>
            <person name="Martin N."/>
            <person name="Korlach J."/>
            <person name="Wiedmann M."/>
        </authorList>
    </citation>
    <scope>NUCLEOTIDE SEQUENCE [LARGE SCALE GENOMIC DNA]</scope>
    <source>
        <strain evidence="5 6">DSM 1735</strain>
    </source>
</reference>
<dbReference type="OrthoDB" id="9814760at2"/>
<dbReference type="GO" id="GO:0016042">
    <property type="term" value="P:lipid catabolic process"/>
    <property type="evidence" value="ECO:0007669"/>
    <property type="project" value="UniProtKB-KW"/>
</dbReference>
<dbReference type="RefSeq" id="WP_042206144.1">
    <property type="nucleotide sequence ID" value="NZ_CP009288.1"/>
</dbReference>
<evidence type="ECO:0000256" key="1">
    <source>
        <dbReference type="ARBA" id="ARBA00022801"/>
    </source>
</evidence>
<evidence type="ECO:0000313" key="6">
    <source>
        <dbReference type="Proteomes" id="UP000029409"/>
    </source>
</evidence>
<sequence length="473" mass="52879">MRLFEVLLIVLNLFLLAPLAFGRLRSKRSAALSVAVSLTAISLHLALEGYRFQMWPAYVISAVLTLHTVVRFRRGSSSGQSPVKRSRLRRTGIAAFLLLYSLLAVLPPFALPVPSFDKPTGPYSVGTVQYHWIDHERKETYKNVPGNNRALNIQIWYPADHTEGYPAAPYAADLPVIAEALGRQYGIPKQLFSYFNLAKTYAYQDPPVSKREAAYPVVVFSHGFPGGRYTSTFQTVELASHGYIVVAVEHTLSSFTTVFPRGHYIGLSPNQPKPSDISAWDDIIDKVWVKDIRFVLDRLEDLNRRDDKKLLTGALNLSRIGMLGHSFGGANAAQALLLDQRVKAAINMDGTFFGKGDLSGGLPRPFLLMSSDLPPQPAGATAEPTDSQLAAAGLTREIFEKQLRQIPLRKQEALRNGGKELIIPHATHLSFCDFYLWFPMMVWANGQTEDPYRTHRTINKATLAFFEEHLRQR</sequence>
<feature type="transmembrane region" description="Helical" evidence="4">
    <location>
        <begin position="6"/>
        <end position="22"/>
    </location>
</feature>
<dbReference type="eggNOG" id="COG4188">
    <property type="taxonomic scope" value="Bacteria"/>
</dbReference>
<evidence type="ECO:0000256" key="4">
    <source>
        <dbReference type="SAM" id="Phobius"/>
    </source>
</evidence>
<keyword evidence="4" id="KW-0472">Membrane</keyword>
<keyword evidence="4" id="KW-0812">Transmembrane</keyword>
<accession>A0A089HME8</accession>
<feature type="transmembrane region" description="Helical" evidence="4">
    <location>
        <begin position="53"/>
        <end position="72"/>
    </location>
</feature>
<dbReference type="SUPFAM" id="SSF53474">
    <property type="entry name" value="alpha/beta-Hydrolases"/>
    <property type="match status" value="1"/>
</dbReference>
<feature type="transmembrane region" description="Helical" evidence="4">
    <location>
        <begin position="29"/>
        <end position="47"/>
    </location>
</feature>
<dbReference type="KEGG" id="pdu:PDUR_10390"/>
<dbReference type="Proteomes" id="UP000029409">
    <property type="component" value="Chromosome"/>
</dbReference>
<name>A0A089HME8_PAEDU</name>
<keyword evidence="2" id="KW-0442">Lipid degradation</keyword>
<dbReference type="EMBL" id="CP009288">
    <property type="protein sequence ID" value="AIQ12282.1"/>
    <property type="molecule type" value="Genomic_DNA"/>
</dbReference>
<evidence type="ECO:0008006" key="7">
    <source>
        <dbReference type="Google" id="ProtNLM"/>
    </source>
</evidence>
<feature type="transmembrane region" description="Helical" evidence="4">
    <location>
        <begin position="93"/>
        <end position="111"/>
    </location>
</feature>
<organism evidence="5 6">
    <name type="scientific">Paenibacillus durus</name>
    <name type="common">Paenibacillus azotofixans</name>
    <dbReference type="NCBI Taxonomy" id="44251"/>
    <lineage>
        <taxon>Bacteria</taxon>
        <taxon>Bacillati</taxon>
        <taxon>Bacillota</taxon>
        <taxon>Bacilli</taxon>
        <taxon>Bacillales</taxon>
        <taxon>Paenibacillaceae</taxon>
        <taxon>Paenibacillus</taxon>
    </lineage>
</organism>
<dbReference type="Gene3D" id="3.40.50.1820">
    <property type="entry name" value="alpha/beta hydrolase"/>
    <property type="match status" value="1"/>
</dbReference>